<proteinExistence type="predicted"/>
<dbReference type="InterPro" id="IPR014198">
    <property type="entry name" value="Spore_III_AB"/>
</dbReference>
<evidence type="ECO:0000313" key="2">
    <source>
        <dbReference type="Proteomes" id="UP000053557"/>
    </source>
</evidence>
<evidence type="ECO:0000313" key="1">
    <source>
        <dbReference type="EMBL" id="KUO96774.1"/>
    </source>
</evidence>
<accession>A0A101XSK2</accession>
<dbReference type="Pfam" id="PF09548">
    <property type="entry name" value="Spore_III_AB"/>
    <property type="match status" value="1"/>
</dbReference>
<gene>
    <name evidence="1" type="ORF">ATW55_08105</name>
</gene>
<name>A0A101XSK2_9BACL</name>
<sequence length="168" mass="17839">MGSAAVLAATTLIGQALANRIRDRPSNLRRLCSSLRVLQTEIGFRRAPLRDALMRAGAAARGTPVAKLFEDAAEKLAKPGSTAVDGLVAAVYKHRLACSMELEDAQVMIDLAQSLGATGASDQVASLQASIAMLEAREREALIARDRFARVYRTLGILAGVVVVILLI</sequence>
<comment type="caution">
    <text evidence="1">The sequence shown here is derived from an EMBL/GenBank/DDBJ whole genome shotgun (WGS) entry which is preliminary data.</text>
</comment>
<dbReference type="AlphaFoldDB" id="A0A101XSK2"/>
<keyword evidence="2" id="KW-1185">Reference proteome</keyword>
<dbReference type="EMBL" id="LPVJ01000009">
    <property type="protein sequence ID" value="KUO96774.1"/>
    <property type="molecule type" value="Genomic_DNA"/>
</dbReference>
<dbReference type="Proteomes" id="UP000053557">
    <property type="component" value="Unassembled WGS sequence"/>
</dbReference>
<evidence type="ECO:0008006" key="3">
    <source>
        <dbReference type="Google" id="ProtNLM"/>
    </source>
</evidence>
<reference evidence="1 2" key="1">
    <citation type="submission" date="2015-12" db="EMBL/GenBank/DDBJ databases">
        <title>Draft genome sequence of Acidibacillus ferrooxidans ITV001, isolated from a chalcopyrite acid mine drainage site in Brazil.</title>
        <authorList>
            <person name="Dall'Agnol H."/>
            <person name="Nancucheo I."/>
            <person name="Johnson B."/>
            <person name="Oliveira R."/>
            <person name="Leite L."/>
            <person name="Pylro V."/>
            <person name="Nunes G.L."/>
            <person name="Tzotzos G."/>
            <person name="Fernandes G.R."/>
            <person name="Dutra J."/>
            <person name="Orellana S.C."/>
            <person name="Oliveira G."/>
        </authorList>
    </citation>
    <scope>NUCLEOTIDE SEQUENCE [LARGE SCALE GENOMIC DNA]</scope>
    <source>
        <strain evidence="2">ITV01</strain>
    </source>
</reference>
<dbReference type="PIRSF" id="PIRSF021435">
    <property type="entry name" value="SpoIIIAB"/>
    <property type="match status" value="1"/>
</dbReference>
<protein>
    <recommendedName>
        <fullName evidence="3">Stage III sporulation protein AB</fullName>
    </recommendedName>
</protein>
<organism evidence="1 2">
    <name type="scientific">Ferroacidibacillus organovorans</name>
    <dbReference type="NCBI Taxonomy" id="1765683"/>
    <lineage>
        <taxon>Bacteria</taxon>
        <taxon>Bacillati</taxon>
        <taxon>Bacillota</taxon>
        <taxon>Bacilli</taxon>
        <taxon>Bacillales</taxon>
        <taxon>Alicyclobacillaceae</taxon>
        <taxon>Ferroacidibacillus</taxon>
    </lineage>
</organism>